<dbReference type="EMBL" id="MNZT01000060">
    <property type="protein sequence ID" value="OIP97291.1"/>
    <property type="molecule type" value="Genomic_DNA"/>
</dbReference>
<dbReference type="AlphaFoldDB" id="A0A1J5IKR0"/>
<gene>
    <name evidence="7" type="ORF">AUK40_03540</name>
</gene>
<evidence type="ECO:0000259" key="6">
    <source>
        <dbReference type="Pfam" id="PF04932"/>
    </source>
</evidence>
<keyword evidence="3 5" id="KW-1133">Transmembrane helix</keyword>
<proteinExistence type="predicted"/>
<evidence type="ECO:0000256" key="2">
    <source>
        <dbReference type="ARBA" id="ARBA00022692"/>
    </source>
</evidence>
<evidence type="ECO:0000256" key="1">
    <source>
        <dbReference type="ARBA" id="ARBA00004141"/>
    </source>
</evidence>
<feature type="transmembrane region" description="Helical" evidence="5">
    <location>
        <begin position="21"/>
        <end position="42"/>
    </location>
</feature>
<feature type="transmembrane region" description="Helical" evidence="5">
    <location>
        <begin position="216"/>
        <end position="234"/>
    </location>
</feature>
<evidence type="ECO:0000256" key="4">
    <source>
        <dbReference type="ARBA" id="ARBA00023136"/>
    </source>
</evidence>
<keyword evidence="2 5" id="KW-0812">Transmembrane</keyword>
<dbReference type="Pfam" id="PF04932">
    <property type="entry name" value="Wzy_C"/>
    <property type="match status" value="1"/>
</dbReference>
<evidence type="ECO:0000313" key="8">
    <source>
        <dbReference type="Proteomes" id="UP000183245"/>
    </source>
</evidence>
<feature type="transmembrane region" description="Helical" evidence="5">
    <location>
        <begin position="88"/>
        <end position="107"/>
    </location>
</feature>
<comment type="subcellular location">
    <subcellularLocation>
        <location evidence="1">Membrane</location>
        <topology evidence="1">Multi-pass membrane protein</topology>
    </subcellularLocation>
</comment>
<feature type="transmembrane region" description="Helical" evidence="5">
    <location>
        <begin position="456"/>
        <end position="476"/>
    </location>
</feature>
<feature type="transmembrane region" description="Helical" evidence="5">
    <location>
        <begin position="54"/>
        <end position="76"/>
    </location>
</feature>
<feature type="transmembrane region" description="Helical" evidence="5">
    <location>
        <begin position="240"/>
        <end position="257"/>
    </location>
</feature>
<dbReference type="GO" id="GO:0016020">
    <property type="term" value="C:membrane"/>
    <property type="evidence" value="ECO:0007669"/>
    <property type="project" value="UniProtKB-SubCell"/>
</dbReference>
<dbReference type="PANTHER" id="PTHR37422">
    <property type="entry name" value="TEICHURONIC ACID BIOSYNTHESIS PROTEIN TUAE"/>
    <property type="match status" value="1"/>
</dbReference>
<dbReference type="InterPro" id="IPR051533">
    <property type="entry name" value="WaaL-like"/>
</dbReference>
<evidence type="ECO:0000256" key="5">
    <source>
        <dbReference type="SAM" id="Phobius"/>
    </source>
</evidence>
<feature type="transmembrane region" description="Helical" evidence="5">
    <location>
        <begin position="418"/>
        <end position="436"/>
    </location>
</feature>
<feature type="transmembrane region" description="Helical" evidence="5">
    <location>
        <begin position="190"/>
        <end position="209"/>
    </location>
</feature>
<evidence type="ECO:0000313" key="7">
    <source>
        <dbReference type="EMBL" id="OIP97291.1"/>
    </source>
</evidence>
<keyword evidence="4 5" id="KW-0472">Membrane</keyword>
<dbReference type="PANTHER" id="PTHR37422:SF23">
    <property type="entry name" value="TEICHURONIC ACID BIOSYNTHESIS PROTEIN TUAE"/>
    <property type="match status" value="1"/>
</dbReference>
<evidence type="ECO:0000256" key="3">
    <source>
        <dbReference type="ARBA" id="ARBA00022989"/>
    </source>
</evidence>
<sequence>MPLRQPKALTLITNFSFRQTLQTTAFILLALIFAVAPLIYHAQAFLVFDIPKLTLIQGGIELAFTLYLISVLAGPWARFRWHRPSRTIICLLVYILLAVLSTLTAYSPRQAWWGSTYRRQGLFLLFHYLALFWMVLDIGRNRWHRRIILAGVVSGGLSLAIISLLEYWNIPAYSSWKSAGAYAGRLVGSFGQPNYTAAYLGMTLPFFFLGLRAKSAAFRLLSSLGLLCSLIALWGTGSRSTWMGLIIVAACFTALTFRRQILLSKSIKTTAFLGSIAVCLVGLSLLSTQNSLSWRIGELLHPEGWNKIERFQIWDRSLTLIAQKPLLGYGLDNLELVFPGSLRSTDTHLMTVYVDRAHSLFLDQAAAVGIPGTIAWLFFLGAALLRTVRLSWLRDRNWWKLSCAFGIALYLVRGSMDMGNITLDALLWLLLALMLADNRPPDRQAEQTQPPLARILSFAIVLPIIAFCAGLIGTNYRIMQADILYKQGLRQENASPETAAALWQKAIKANPQVELYRLKLADLALRQGYDAIKSENKDPWNLIAATALLSWDQRGGESADYYFRRGQLYQYAQTTVTSDWQELSSRYFEQAHRLAPYKFASP</sequence>
<organism evidence="7 8">
    <name type="scientific">Candidatus Wirthbacteria bacterium CG2_30_54_11</name>
    <dbReference type="NCBI Taxonomy" id="1817892"/>
    <lineage>
        <taxon>Bacteria</taxon>
        <taxon>Candidatus Wirthbacteria</taxon>
    </lineage>
</organism>
<reference evidence="7" key="1">
    <citation type="journal article" date="2016" name="Environ. Microbiol.">
        <title>Genomic resolution of a cold subsurface aquifer community provides metabolic insights for novel microbes adapted to high CO concentrations.</title>
        <authorList>
            <person name="Probst A.J."/>
            <person name="Castelle C.J."/>
            <person name="Singh A."/>
            <person name="Brown C.T."/>
            <person name="Anantharaman K."/>
            <person name="Sharon I."/>
            <person name="Hug L.A."/>
            <person name="Burstein D."/>
            <person name="Emerson J.B."/>
            <person name="Thomas B.C."/>
            <person name="Banfield J.F."/>
        </authorList>
    </citation>
    <scope>NUCLEOTIDE SEQUENCE [LARGE SCALE GENOMIC DNA]</scope>
    <source>
        <strain evidence="7">CG2_30_54_11</strain>
    </source>
</reference>
<dbReference type="STRING" id="1817892.AUK40_03540"/>
<feature type="transmembrane region" description="Helical" evidence="5">
    <location>
        <begin position="365"/>
        <end position="385"/>
    </location>
</feature>
<accession>A0A1J5IKR0</accession>
<feature type="transmembrane region" description="Helical" evidence="5">
    <location>
        <begin position="148"/>
        <end position="170"/>
    </location>
</feature>
<dbReference type="InterPro" id="IPR007016">
    <property type="entry name" value="O-antigen_ligase-rel_domated"/>
</dbReference>
<feature type="domain" description="O-antigen ligase-related" evidence="6">
    <location>
        <begin position="225"/>
        <end position="377"/>
    </location>
</feature>
<name>A0A1J5IKR0_9BACT</name>
<comment type="caution">
    <text evidence="7">The sequence shown here is derived from an EMBL/GenBank/DDBJ whole genome shotgun (WGS) entry which is preliminary data.</text>
</comment>
<feature type="transmembrane region" description="Helical" evidence="5">
    <location>
        <begin position="119"/>
        <end position="136"/>
    </location>
</feature>
<dbReference type="Proteomes" id="UP000183245">
    <property type="component" value="Unassembled WGS sequence"/>
</dbReference>
<feature type="transmembrane region" description="Helical" evidence="5">
    <location>
        <begin position="269"/>
        <end position="287"/>
    </location>
</feature>
<protein>
    <recommendedName>
        <fullName evidence="6">O-antigen ligase-related domain-containing protein</fullName>
    </recommendedName>
</protein>